<dbReference type="SMART" id="SM00249">
    <property type="entry name" value="PHD"/>
    <property type="match status" value="1"/>
</dbReference>
<keyword evidence="2 4" id="KW-0863">Zinc-finger</keyword>
<reference evidence="7" key="1">
    <citation type="submission" date="2021-05" db="EMBL/GenBank/DDBJ databases">
        <authorList>
            <person name="Alioto T."/>
            <person name="Alioto T."/>
            <person name="Gomez Garrido J."/>
        </authorList>
    </citation>
    <scope>NUCLEOTIDE SEQUENCE</scope>
</reference>
<dbReference type="InterPro" id="IPR019787">
    <property type="entry name" value="Znf_PHD-finger"/>
</dbReference>
<dbReference type="PROSITE" id="PS50016">
    <property type="entry name" value="ZF_PHD_2"/>
    <property type="match status" value="1"/>
</dbReference>
<evidence type="ECO:0000313" key="7">
    <source>
        <dbReference type="EMBL" id="CAG6693382.1"/>
    </source>
</evidence>
<feature type="coiled-coil region" evidence="5">
    <location>
        <begin position="122"/>
        <end position="177"/>
    </location>
</feature>
<proteinExistence type="predicted"/>
<dbReference type="SUPFAM" id="SSF57903">
    <property type="entry name" value="FYVE/PHD zinc finger"/>
    <property type="match status" value="1"/>
</dbReference>
<dbReference type="InterPro" id="IPR057251">
    <property type="entry name" value="FP_C"/>
</dbReference>
<dbReference type="GO" id="GO:0008270">
    <property type="term" value="F:zinc ion binding"/>
    <property type="evidence" value="ECO:0007669"/>
    <property type="project" value="UniProtKB-KW"/>
</dbReference>
<feature type="domain" description="PHD-type" evidence="6">
    <location>
        <begin position="2"/>
        <end position="59"/>
    </location>
</feature>
<sequence>METHCHSCTEELPTDGAIALCGKCKKGFHFDCTTISESSWRSLGPDRRKAWRCANCKEDKNKKLKDSQLFTQSQGERVSDGTGDCTSEILIKLEEYEKKMQKNFKDLDTGIKNKLADFETNLNFYGEKVEEAVRTVKAMEQKYVLMENRIEKSEQENKELKKRLRNMEIQMMDYSQKEFKNKLEIANIKDANVNASTVVDVVLEKAGFSSGEILHKEEKVTKKVENGLMKTSIVAEFRTQDERNKVLQKIKTAKVYSKLGNAVNQDESYVFINEALCPEYKKIFYEANKLKKDKKLAYLWIKDGKILAKKTTESSVMRLSSTDDLGKV</sequence>
<dbReference type="EMBL" id="HBUF01312130">
    <property type="protein sequence ID" value="CAG6693382.1"/>
    <property type="molecule type" value="Transcribed_RNA"/>
</dbReference>
<dbReference type="Gene3D" id="3.30.40.10">
    <property type="entry name" value="Zinc/RING finger domain, C3HC4 (zinc finger)"/>
    <property type="match status" value="1"/>
</dbReference>
<evidence type="ECO:0000256" key="1">
    <source>
        <dbReference type="ARBA" id="ARBA00022723"/>
    </source>
</evidence>
<dbReference type="AlphaFoldDB" id="A0A8D8TWB4"/>
<evidence type="ECO:0000256" key="3">
    <source>
        <dbReference type="ARBA" id="ARBA00022833"/>
    </source>
</evidence>
<dbReference type="InterPro" id="IPR013083">
    <property type="entry name" value="Znf_RING/FYVE/PHD"/>
</dbReference>
<evidence type="ECO:0000256" key="2">
    <source>
        <dbReference type="ARBA" id="ARBA00022771"/>
    </source>
</evidence>
<dbReference type="Pfam" id="PF25298">
    <property type="entry name" value="Baculo_FP_2nd"/>
    <property type="match status" value="1"/>
</dbReference>
<accession>A0A8D8TWB4</accession>
<evidence type="ECO:0000256" key="5">
    <source>
        <dbReference type="SAM" id="Coils"/>
    </source>
</evidence>
<name>A0A8D8TWB4_9HEMI</name>
<keyword evidence="1" id="KW-0479">Metal-binding</keyword>
<evidence type="ECO:0000259" key="6">
    <source>
        <dbReference type="PROSITE" id="PS50016"/>
    </source>
</evidence>
<organism evidence="7">
    <name type="scientific">Cacopsylla melanoneura</name>
    <dbReference type="NCBI Taxonomy" id="428564"/>
    <lineage>
        <taxon>Eukaryota</taxon>
        <taxon>Metazoa</taxon>
        <taxon>Ecdysozoa</taxon>
        <taxon>Arthropoda</taxon>
        <taxon>Hexapoda</taxon>
        <taxon>Insecta</taxon>
        <taxon>Pterygota</taxon>
        <taxon>Neoptera</taxon>
        <taxon>Paraneoptera</taxon>
        <taxon>Hemiptera</taxon>
        <taxon>Sternorrhyncha</taxon>
        <taxon>Psylloidea</taxon>
        <taxon>Psyllidae</taxon>
        <taxon>Psyllinae</taxon>
        <taxon>Cacopsylla</taxon>
    </lineage>
</organism>
<dbReference type="InterPro" id="IPR011011">
    <property type="entry name" value="Znf_FYVE_PHD"/>
</dbReference>
<keyword evidence="5" id="KW-0175">Coiled coil</keyword>
<dbReference type="CDD" id="cd15489">
    <property type="entry name" value="PHD_SF"/>
    <property type="match status" value="1"/>
</dbReference>
<dbReference type="InterPro" id="IPR001965">
    <property type="entry name" value="Znf_PHD"/>
</dbReference>
<protein>
    <recommendedName>
        <fullName evidence="6">PHD-type domain-containing protein</fullName>
    </recommendedName>
</protein>
<keyword evidence="3" id="KW-0862">Zinc</keyword>
<evidence type="ECO:0000256" key="4">
    <source>
        <dbReference type="PROSITE-ProRule" id="PRU00146"/>
    </source>
</evidence>